<accession>A0ABU7WVS0</accession>
<feature type="region of interest" description="Disordered" evidence="2">
    <location>
        <begin position="1"/>
        <end position="55"/>
    </location>
</feature>
<dbReference type="Gene3D" id="2.60.40.420">
    <property type="entry name" value="Cupredoxins - blue copper proteins"/>
    <property type="match status" value="3"/>
</dbReference>
<dbReference type="CDD" id="cd13844">
    <property type="entry name" value="CuRO_1_BOD_CotA_like"/>
    <property type="match status" value="1"/>
</dbReference>
<proteinExistence type="inferred from homology"/>
<evidence type="ECO:0000256" key="1">
    <source>
        <dbReference type="ARBA" id="ARBA00010609"/>
    </source>
</evidence>
<dbReference type="InterPro" id="IPR008972">
    <property type="entry name" value="Cupredoxin"/>
</dbReference>
<dbReference type="InterPro" id="IPR011706">
    <property type="entry name" value="Cu-oxidase_C"/>
</dbReference>
<name>A0ABU7WVS0_9ACTN</name>
<comment type="caution">
    <text evidence="5">The sequence shown here is derived from an EMBL/GenBank/DDBJ whole genome shotgun (WGS) entry which is preliminary data.</text>
</comment>
<dbReference type="EMBL" id="JAVFKM010000008">
    <property type="protein sequence ID" value="MEF3115149.1"/>
    <property type="molecule type" value="Genomic_DNA"/>
</dbReference>
<evidence type="ECO:0000259" key="3">
    <source>
        <dbReference type="Pfam" id="PF07731"/>
    </source>
</evidence>
<feature type="domain" description="Plastocyanin-like" evidence="4">
    <location>
        <begin position="176"/>
        <end position="245"/>
    </location>
</feature>
<organism evidence="5 6">
    <name type="scientific">Streptomyces chrestomyceticus</name>
    <dbReference type="NCBI Taxonomy" id="68185"/>
    <lineage>
        <taxon>Bacteria</taxon>
        <taxon>Bacillati</taxon>
        <taxon>Actinomycetota</taxon>
        <taxon>Actinomycetes</taxon>
        <taxon>Kitasatosporales</taxon>
        <taxon>Streptomycetaceae</taxon>
        <taxon>Streptomyces</taxon>
    </lineage>
</organism>
<sequence length="673" mass="73066">MPELIETPTPAAPATEPAVLTEPAPPATATLTAPEIPATPETAPVPDTPEAPQAPAVPEVPPLEPFLDPLRIPPVLRPEADPETGRAELTVTTRPVRIPLHSQLPPSLMWAYEGQVPGPTIEVRRGTRLRVSWANGLSGPYPLIKVETRVPANIVRPGYDPAADTFDRKVAALPPWTVVHLHGARTSGVNDGWTDNAVPPGETQLSEYVNDQASCTLWYHDHAMNITALNVMTGLAGMYWIRDDEETALGLPDGAHEIPLVLCDRNVDTDWKGRPTGVLMHKVLRDAQDVPRPFYGPYNVVNGVVQPHLDVAARWYRFRMVNGSNARFFTLRLCHEDGTPVDPELVARAFHQIGTDSGLLPEPEPLPEQGLTLAPGERADVLADFSVLRGMRVHWTDTATNPPGAGPSPEVLQFRVADEAVDDPFTLPGRVSPSYVRLSHATAPDHEHRWIVLTPPAVTGMPMMWEMETVEDASSVEIPDDGIVQVQRPGQPLLTLRRVAELFNDTTTIMAREGGWEQWNVLNLGGPVHPFHIHLIRFQETRRQNYDGRGFQRLVNGDGTVRGHGTVTPVTFTGDLPVTGADLGWKDTVRVGDTRPAPAGSGQLVSVLGQFDGGSGRYMYHCHILEHEDESMMRPFTVMPGPVMDMHPGMHGGGGHGGSGGHGGTGGHGGHTS</sequence>
<comment type="similarity">
    <text evidence="1">Belongs to the multicopper oxidase family.</text>
</comment>
<evidence type="ECO:0000313" key="6">
    <source>
        <dbReference type="Proteomes" id="UP001348265"/>
    </source>
</evidence>
<feature type="domain" description="Plastocyanin-like" evidence="3">
    <location>
        <begin position="502"/>
        <end position="641"/>
    </location>
</feature>
<feature type="region of interest" description="Disordered" evidence="2">
    <location>
        <begin position="648"/>
        <end position="673"/>
    </location>
</feature>
<dbReference type="PANTHER" id="PTHR48267:SF1">
    <property type="entry name" value="BILIRUBIN OXIDASE"/>
    <property type="match status" value="1"/>
</dbReference>
<dbReference type="Proteomes" id="UP001348265">
    <property type="component" value="Unassembled WGS sequence"/>
</dbReference>
<dbReference type="SUPFAM" id="SSF49503">
    <property type="entry name" value="Cupredoxins"/>
    <property type="match status" value="2"/>
</dbReference>
<evidence type="ECO:0000259" key="4">
    <source>
        <dbReference type="Pfam" id="PF07732"/>
    </source>
</evidence>
<evidence type="ECO:0000313" key="5">
    <source>
        <dbReference type="EMBL" id="MEF3115149.1"/>
    </source>
</evidence>
<gene>
    <name evidence="5" type="ORF">RB636_18425</name>
</gene>
<dbReference type="PANTHER" id="PTHR48267">
    <property type="entry name" value="CUPREDOXIN SUPERFAMILY PROTEIN"/>
    <property type="match status" value="1"/>
</dbReference>
<dbReference type="InterPro" id="IPR011707">
    <property type="entry name" value="Cu-oxidase-like_N"/>
</dbReference>
<reference evidence="5 6" key="1">
    <citation type="submission" date="2023-08" db="EMBL/GenBank/DDBJ databases">
        <authorList>
            <person name="Sharma P."/>
            <person name="Verma V."/>
            <person name="Mohan M.K."/>
            <person name="Dubey A.K."/>
        </authorList>
    </citation>
    <scope>NUCLEOTIDE SEQUENCE [LARGE SCALE GENOMIC DNA]</scope>
    <source>
        <strain evidence="5 6">ADP4</strain>
    </source>
</reference>
<protein>
    <submittedName>
        <fullName evidence="5">Multicopper oxidase domain-containing protein</fullName>
    </submittedName>
</protein>
<dbReference type="Pfam" id="PF07732">
    <property type="entry name" value="Cu-oxidase_3"/>
    <property type="match status" value="1"/>
</dbReference>
<dbReference type="RefSeq" id="WP_331787393.1">
    <property type="nucleotide sequence ID" value="NZ_JAVFKM010000008.1"/>
</dbReference>
<dbReference type="InterPro" id="IPR045087">
    <property type="entry name" value="Cu-oxidase_fam"/>
</dbReference>
<feature type="compositionally biased region" description="Gly residues" evidence="2">
    <location>
        <begin position="650"/>
        <end position="673"/>
    </location>
</feature>
<dbReference type="Pfam" id="PF07731">
    <property type="entry name" value="Cu-oxidase_2"/>
    <property type="match status" value="1"/>
</dbReference>
<evidence type="ECO:0000256" key="2">
    <source>
        <dbReference type="SAM" id="MobiDB-lite"/>
    </source>
</evidence>
<keyword evidence="6" id="KW-1185">Reference proteome</keyword>